<comment type="caution">
    <text evidence="1">The sequence shown here is derived from an EMBL/GenBank/DDBJ whole genome shotgun (WGS) entry which is preliminary data.</text>
</comment>
<gene>
    <name evidence="1" type="ORF">SLS63_002398</name>
</gene>
<sequence>MSPSSPRPCDHPPNPALGSAALQMLSYLPEPLVERTRAFFEAEDLLPSQVEARNNFVFLFCLQQDETYTEVVTLEELAEHLDAFFFAGLLTGVRGGGRILRCLELEQDIFTAAPPTVGHGSYGDVHASMPLSESRLEVCPSGEWAITISINPNNQDGMPAPLHSLLEALVHEMTRSFLQSFICSCGSCQAQRTAVLDYTHHEPLFVELLDSITSVIREWDKDLAAFYLL</sequence>
<keyword evidence="2" id="KW-1185">Reference proteome</keyword>
<proteinExistence type="predicted"/>
<protein>
    <submittedName>
        <fullName evidence="1">Uncharacterized protein</fullName>
    </submittedName>
</protein>
<dbReference type="EMBL" id="JAKNSF020000006">
    <property type="protein sequence ID" value="KAK7738065.1"/>
    <property type="molecule type" value="Genomic_DNA"/>
</dbReference>
<accession>A0ABR1PJ39</accession>
<organism evidence="1 2">
    <name type="scientific">Diaporthe eres</name>
    <name type="common">Phomopsis oblonga</name>
    <dbReference type="NCBI Taxonomy" id="83184"/>
    <lineage>
        <taxon>Eukaryota</taxon>
        <taxon>Fungi</taxon>
        <taxon>Dikarya</taxon>
        <taxon>Ascomycota</taxon>
        <taxon>Pezizomycotina</taxon>
        <taxon>Sordariomycetes</taxon>
        <taxon>Sordariomycetidae</taxon>
        <taxon>Diaporthales</taxon>
        <taxon>Diaporthaceae</taxon>
        <taxon>Diaporthe</taxon>
        <taxon>Diaporthe eres species complex</taxon>
    </lineage>
</organism>
<evidence type="ECO:0000313" key="1">
    <source>
        <dbReference type="EMBL" id="KAK7738065.1"/>
    </source>
</evidence>
<evidence type="ECO:0000313" key="2">
    <source>
        <dbReference type="Proteomes" id="UP001430848"/>
    </source>
</evidence>
<dbReference type="Proteomes" id="UP001430848">
    <property type="component" value="Unassembled WGS sequence"/>
</dbReference>
<reference evidence="1 2" key="1">
    <citation type="submission" date="2024-02" db="EMBL/GenBank/DDBJ databases">
        <title>De novo assembly and annotation of 12 fungi associated with fruit tree decline syndrome in Ontario, Canada.</title>
        <authorList>
            <person name="Sulman M."/>
            <person name="Ellouze W."/>
            <person name="Ilyukhin E."/>
        </authorList>
    </citation>
    <scope>NUCLEOTIDE SEQUENCE [LARGE SCALE GENOMIC DNA]</scope>
    <source>
        <strain evidence="1 2">M169</strain>
    </source>
</reference>
<name>A0ABR1PJ39_DIAER</name>